<reference evidence="4" key="1">
    <citation type="journal article" date="2018" name="Nat. Microbiol.">
        <title>Leveraging single-cell genomics to expand the fungal tree of life.</title>
        <authorList>
            <person name="Ahrendt S.R."/>
            <person name="Quandt C.A."/>
            <person name="Ciobanu D."/>
            <person name="Clum A."/>
            <person name="Salamov A."/>
            <person name="Andreopoulos B."/>
            <person name="Cheng J.F."/>
            <person name="Woyke T."/>
            <person name="Pelin A."/>
            <person name="Henrissat B."/>
            <person name="Reynolds N.K."/>
            <person name="Benny G.L."/>
            <person name="Smith M.E."/>
            <person name="James T.Y."/>
            <person name="Grigoriev I.V."/>
        </authorList>
    </citation>
    <scope>NUCLEOTIDE SEQUENCE [LARGE SCALE GENOMIC DNA]</scope>
</reference>
<keyword evidence="2" id="KW-0732">Signal</keyword>
<feature type="compositionally biased region" description="Low complexity" evidence="1">
    <location>
        <begin position="182"/>
        <end position="191"/>
    </location>
</feature>
<evidence type="ECO:0000256" key="1">
    <source>
        <dbReference type="SAM" id="MobiDB-lite"/>
    </source>
</evidence>
<protein>
    <submittedName>
        <fullName evidence="3">Uncharacterized protein</fullName>
    </submittedName>
</protein>
<name>A0A4P9Y2Q7_9FUNG</name>
<dbReference type="AlphaFoldDB" id="A0A4P9Y2Q7"/>
<gene>
    <name evidence="3" type="ORF">BJ684DRAFT_21338</name>
</gene>
<feature type="signal peptide" evidence="2">
    <location>
        <begin position="1"/>
        <end position="23"/>
    </location>
</feature>
<dbReference type="EMBL" id="KZ988482">
    <property type="protein sequence ID" value="RKP12100.1"/>
    <property type="molecule type" value="Genomic_DNA"/>
</dbReference>
<sequence>MLHPIRFTLFLALLNLSVVITTAEEWGISAQGMAPRHPDPHMPPNHGPHPSQRVTGRPPKTPKSSGPSRGGEHKSAGVRRTRSGARVKKHRSSPSAPHHPSSPDRSSSSRRRLGAAAAGGALAGGVVGLGLSEAAHSSNGAGSPPAAGTPPGGAPPNGAPPGGATPATPVSSFAPVPPPTSPSGTPSTPSATPSPSPSSPVVVESAACPQALPDQLTLMAAWTGAMVVSYLSFF</sequence>
<keyword evidence="4" id="KW-1185">Reference proteome</keyword>
<evidence type="ECO:0000313" key="4">
    <source>
        <dbReference type="Proteomes" id="UP000267251"/>
    </source>
</evidence>
<accession>A0A4P9Y2Q7</accession>
<dbReference type="OrthoDB" id="10666010at2759"/>
<feature type="compositionally biased region" description="Low complexity" evidence="1">
    <location>
        <begin position="93"/>
        <end position="106"/>
    </location>
</feature>
<feature type="compositionally biased region" description="Basic residues" evidence="1">
    <location>
        <begin position="76"/>
        <end position="92"/>
    </location>
</feature>
<organism evidence="3 4">
    <name type="scientific">Piptocephalis cylindrospora</name>
    <dbReference type="NCBI Taxonomy" id="1907219"/>
    <lineage>
        <taxon>Eukaryota</taxon>
        <taxon>Fungi</taxon>
        <taxon>Fungi incertae sedis</taxon>
        <taxon>Zoopagomycota</taxon>
        <taxon>Zoopagomycotina</taxon>
        <taxon>Zoopagomycetes</taxon>
        <taxon>Zoopagales</taxon>
        <taxon>Piptocephalidaceae</taxon>
        <taxon>Piptocephalis</taxon>
    </lineage>
</organism>
<feature type="region of interest" description="Disordered" evidence="1">
    <location>
        <begin position="135"/>
        <end position="203"/>
    </location>
</feature>
<evidence type="ECO:0000313" key="3">
    <source>
        <dbReference type="EMBL" id="RKP12100.1"/>
    </source>
</evidence>
<feature type="compositionally biased region" description="Low complexity" evidence="1">
    <location>
        <begin position="162"/>
        <end position="174"/>
    </location>
</feature>
<feature type="compositionally biased region" description="Low complexity" evidence="1">
    <location>
        <begin position="135"/>
        <end position="146"/>
    </location>
</feature>
<feature type="region of interest" description="Disordered" evidence="1">
    <location>
        <begin position="31"/>
        <end position="117"/>
    </location>
</feature>
<dbReference type="Proteomes" id="UP000267251">
    <property type="component" value="Unassembled WGS sequence"/>
</dbReference>
<evidence type="ECO:0000256" key="2">
    <source>
        <dbReference type="SAM" id="SignalP"/>
    </source>
</evidence>
<proteinExistence type="predicted"/>
<feature type="chain" id="PRO_5020899371" evidence="2">
    <location>
        <begin position="24"/>
        <end position="234"/>
    </location>
</feature>